<dbReference type="SUPFAM" id="SSF47413">
    <property type="entry name" value="lambda repressor-like DNA-binding domains"/>
    <property type="match status" value="1"/>
</dbReference>
<dbReference type="InterPro" id="IPR010982">
    <property type="entry name" value="Lambda_DNA-bd_dom_sf"/>
</dbReference>
<dbReference type="InterPro" id="IPR035992">
    <property type="entry name" value="Ricin_B-like_lectins"/>
</dbReference>
<organism evidence="2 3">
    <name type="scientific">Nonomuraea soli</name>
    <dbReference type="NCBI Taxonomy" id="1032476"/>
    <lineage>
        <taxon>Bacteria</taxon>
        <taxon>Bacillati</taxon>
        <taxon>Actinomycetota</taxon>
        <taxon>Actinomycetes</taxon>
        <taxon>Streptosporangiales</taxon>
        <taxon>Streptosporangiaceae</taxon>
        <taxon>Nonomuraea</taxon>
    </lineage>
</organism>
<evidence type="ECO:0000313" key="3">
    <source>
        <dbReference type="Proteomes" id="UP000530928"/>
    </source>
</evidence>
<proteinExistence type="predicted"/>
<keyword evidence="1" id="KW-1133">Transmembrane helix</keyword>
<name>A0A7W0HSH3_9ACTN</name>
<dbReference type="Proteomes" id="UP000530928">
    <property type="component" value="Unassembled WGS sequence"/>
</dbReference>
<dbReference type="Pfam" id="PF13560">
    <property type="entry name" value="HTH_31"/>
    <property type="match status" value="1"/>
</dbReference>
<feature type="transmembrane region" description="Helical" evidence="1">
    <location>
        <begin position="121"/>
        <end position="140"/>
    </location>
</feature>
<dbReference type="GO" id="GO:0003677">
    <property type="term" value="F:DNA binding"/>
    <property type="evidence" value="ECO:0007669"/>
    <property type="project" value="InterPro"/>
</dbReference>
<gene>
    <name evidence="2" type="ORF">HNR30_005400</name>
</gene>
<evidence type="ECO:0000256" key="1">
    <source>
        <dbReference type="SAM" id="Phobius"/>
    </source>
</evidence>
<reference evidence="2 3" key="1">
    <citation type="submission" date="2020-07" db="EMBL/GenBank/DDBJ databases">
        <title>Genomic Encyclopedia of Type Strains, Phase IV (KMG-IV): sequencing the most valuable type-strain genomes for metagenomic binning, comparative biology and taxonomic classification.</title>
        <authorList>
            <person name="Goeker M."/>
        </authorList>
    </citation>
    <scope>NUCLEOTIDE SEQUENCE [LARGE SCALE GENOMIC DNA]</scope>
    <source>
        <strain evidence="2 3">DSM 45533</strain>
    </source>
</reference>
<dbReference type="AlphaFoldDB" id="A0A7W0HSH3"/>
<protein>
    <recommendedName>
        <fullName evidence="4">Helix-turn-helix domain-containing protein</fullName>
    </recommendedName>
</protein>
<keyword evidence="1" id="KW-0472">Membrane</keyword>
<keyword evidence="1" id="KW-0812">Transmembrane</keyword>
<dbReference type="SUPFAM" id="SSF50370">
    <property type="entry name" value="Ricin B-like lectins"/>
    <property type="match status" value="1"/>
</dbReference>
<dbReference type="EMBL" id="JACDUR010000005">
    <property type="protein sequence ID" value="MBA2894039.1"/>
    <property type="molecule type" value="Genomic_DNA"/>
</dbReference>
<evidence type="ECO:0000313" key="2">
    <source>
        <dbReference type="EMBL" id="MBA2894039.1"/>
    </source>
</evidence>
<evidence type="ECO:0008006" key="4">
    <source>
        <dbReference type="Google" id="ProtNLM"/>
    </source>
</evidence>
<keyword evidence="3" id="KW-1185">Reference proteome</keyword>
<comment type="caution">
    <text evidence="2">The sequence shown here is derived from an EMBL/GenBank/DDBJ whole genome shotgun (WGS) entry which is preliminary data.</text>
</comment>
<dbReference type="RefSeq" id="WP_181612775.1">
    <property type="nucleotide sequence ID" value="NZ_BAABAM010000005.1"/>
</dbReference>
<accession>A0A7W0HSH3</accession>
<sequence>MAVWRSLPATLSPELRTLVIELRVLKDRTGLSIATLGRRTACSKSAWGRYLNGQALPPRDVTRALVQLAEADEARLMVLWELARSADRQAVPVQPPPAPPDPLVEVTVPGESSPRSRLTRVVAGSTVVLLCLVAFAWGMLRQAPREGTASVVRPASVGYVLTLGGFCLSEKGEMDKSGLVHLADCARSFPPRLLKPYGEQAWRVTTEHPYWGAGCMGTLNGSVQADVALSDDVCDGIQMDRFTLQHTDGGVLILPAGQSLLCLGVKGSPRSGSPLVQVPCDPRDDGQLFEVRSGGAGS</sequence>